<dbReference type="EMBL" id="MN740597">
    <property type="protein sequence ID" value="QHS78438.1"/>
    <property type="molecule type" value="Genomic_DNA"/>
</dbReference>
<name>A0A6C0AF94_9ZZZZ</name>
<sequence length="207" mass="24715">MDFIFRFLGINRKDEKQKIPHKEQEKSYYIQKIVPEKSKLVIYALRLENNKWYIGKTRNMKRRLSEHNISENPWISKNKIIDHIIIEEDCNSDFLEDLYVKEYINKYGIENVRGGAYSTEILTKNQIEFLEKEIVHANDRCFTCGSKNHFSDKCPKKHNKPNAKVCIKCKVNTVIKNEYHYCIVCYKKNNKAYPNWNSIKKKSNQNI</sequence>
<organism evidence="3">
    <name type="scientific">viral metagenome</name>
    <dbReference type="NCBI Taxonomy" id="1070528"/>
    <lineage>
        <taxon>unclassified sequences</taxon>
        <taxon>metagenomes</taxon>
        <taxon>organismal metagenomes</taxon>
    </lineage>
</organism>
<dbReference type="Pfam" id="PF01541">
    <property type="entry name" value="GIY-YIG"/>
    <property type="match status" value="1"/>
</dbReference>
<evidence type="ECO:0000259" key="2">
    <source>
        <dbReference type="PROSITE" id="PS50164"/>
    </source>
</evidence>
<accession>A0A6C0AF94</accession>
<proteinExistence type="predicted"/>
<dbReference type="Gene3D" id="3.40.1440.10">
    <property type="entry name" value="GIY-YIG endonuclease"/>
    <property type="match status" value="1"/>
</dbReference>
<dbReference type="GO" id="GO:0003676">
    <property type="term" value="F:nucleic acid binding"/>
    <property type="evidence" value="ECO:0007669"/>
    <property type="project" value="InterPro"/>
</dbReference>
<evidence type="ECO:0000259" key="1">
    <source>
        <dbReference type="PROSITE" id="PS50158"/>
    </source>
</evidence>
<feature type="domain" description="GIY-YIG" evidence="2">
    <location>
        <begin position="38"/>
        <end position="113"/>
    </location>
</feature>
<dbReference type="PROSITE" id="PS50158">
    <property type="entry name" value="ZF_CCHC"/>
    <property type="match status" value="1"/>
</dbReference>
<protein>
    <recommendedName>
        <fullName evidence="4">CCHC-type domain-containing protein</fullName>
    </recommendedName>
</protein>
<feature type="domain" description="CCHC-type" evidence="1">
    <location>
        <begin position="140"/>
        <end position="156"/>
    </location>
</feature>
<dbReference type="AlphaFoldDB" id="A0A6C0AF94"/>
<reference evidence="3" key="1">
    <citation type="journal article" date="2020" name="Nature">
        <title>Giant virus diversity and host interactions through global metagenomics.</title>
        <authorList>
            <person name="Schulz F."/>
            <person name="Roux S."/>
            <person name="Paez-Espino D."/>
            <person name="Jungbluth S."/>
            <person name="Walsh D.A."/>
            <person name="Denef V.J."/>
            <person name="McMahon K.D."/>
            <person name="Konstantinidis K.T."/>
            <person name="Eloe-Fadrosh E.A."/>
            <person name="Kyrpides N.C."/>
            <person name="Woyke T."/>
        </authorList>
    </citation>
    <scope>NUCLEOTIDE SEQUENCE</scope>
    <source>
        <strain evidence="3">GVMAG-S-1021933-23</strain>
    </source>
</reference>
<dbReference type="InterPro" id="IPR001878">
    <property type="entry name" value="Znf_CCHC"/>
</dbReference>
<dbReference type="SUPFAM" id="SSF82771">
    <property type="entry name" value="GIY-YIG endonuclease"/>
    <property type="match status" value="1"/>
</dbReference>
<dbReference type="InterPro" id="IPR035901">
    <property type="entry name" value="GIY-YIG_endonuc_sf"/>
</dbReference>
<dbReference type="GO" id="GO:0008270">
    <property type="term" value="F:zinc ion binding"/>
    <property type="evidence" value="ECO:0007669"/>
    <property type="project" value="InterPro"/>
</dbReference>
<dbReference type="InterPro" id="IPR000305">
    <property type="entry name" value="GIY-YIG_endonuc"/>
</dbReference>
<evidence type="ECO:0000313" key="3">
    <source>
        <dbReference type="EMBL" id="QHS78438.1"/>
    </source>
</evidence>
<evidence type="ECO:0008006" key="4">
    <source>
        <dbReference type="Google" id="ProtNLM"/>
    </source>
</evidence>
<dbReference type="PROSITE" id="PS50164">
    <property type="entry name" value="GIY_YIG"/>
    <property type="match status" value="1"/>
</dbReference>